<dbReference type="PANTHER" id="PTHR43968:SF6">
    <property type="entry name" value="GLUTATHIONE S-TRANSFERASE OMEGA"/>
    <property type="match status" value="1"/>
</dbReference>
<dbReference type="Proteomes" id="UP001201273">
    <property type="component" value="Unassembled WGS sequence"/>
</dbReference>
<dbReference type="Gene3D" id="1.20.1050.10">
    <property type="match status" value="1"/>
</dbReference>
<dbReference type="SUPFAM" id="SSF47616">
    <property type="entry name" value="GST C-terminal domain-like"/>
    <property type="match status" value="1"/>
</dbReference>
<gene>
    <name evidence="2" type="ORF">K6Y31_08310</name>
</gene>
<dbReference type="InterPro" id="IPR004045">
    <property type="entry name" value="Glutathione_S-Trfase_N"/>
</dbReference>
<evidence type="ECO:0000259" key="1">
    <source>
        <dbReference type="PROSITE" id="PS50404"/>
    </source>
</evidence>
<dbReference type="Pfam" id="PF13417">
    <property type="entry name" value="GST_N_3"/>
    <property type="match status" value="1"/>
</dbReference>
<dbReference type="CDD" id="cd03060">
    <property type="entry name" value="GST_N_Omega_like"/>
    <property type="match status" value="1"/>
</dbReference>
<keyword evidence="3" id="KW-1185">Reference proteome</keyword>
<evidence type="ECO:0000313" key="2">
    <source>
        <dbReference type="EMBL" id="MCE2594817.1"/>
    </source>
</evidence>
<comment type="caution">
    <text evidence="2">The sequence shown here is derived from an EMBL/GenBank/DDBJ whole genome shotgun (WGS) entry which is preliminary data.</text>
</comment>
<dbReference type="Pfam" id="PF13410">
    <property type="entry name" value="GST_C_2"/>
    <property type="match status" value="1"/>
</dbReference>
<reference evidence="2 3" key="1">
    <citation type="journal article" date="2022" name="Environ. Microbiol. Rep.">
        <title>Eco-phylogenetic analyses reveal divergent evolution of vitamin B12 metabolism in the marine bacterial family 'Psychromonadaceae'.</title>
        <authorList>
            <person name="Jin X."/>
            <person name="Yang Y."/>
            <person name="Cao H."/>
            <person name="Gao B."/>
            <person name="Zhao Z."/>
        </authorList>
    </citation>
    <scope>NUCLEOTIDE SEQUENCE [LARGE SCALE GENOMIC DNA]</scope>
    <source>
        <strain evidence="2 3">MKS20</strain>
    </source>
</reference>
<dbReference type="CDD" id="cd03196">
    <property type="entry name" value="GST_C_5"/>
    <property type="match status" value="1"/>
</dbReference>
<evidence type="ECO:0000313" key="3">
    <source>
        <dbReference type="Proteomes" id="UP001201273"/>
    </source>
</evidence>
<dbReference type="InterPro" id="IPR050983">
    <property type="entry name" value="GST_Omega/HSP26"/>
</dbReference>
<dbReference type="PANTHER" id="PTHR43968">
    <property type="match status" value="1"/>
</dbReference>
<dbReference type="PROSITE" id="PS50404">
    <property type="entry name" value="GST_NTER"/>
    <property type="match status" value="1"/>
</dbReference>
<dbReference type="InterPro" id="IPR040079">
    <property type="entry name" value="Glutathione_S-Trfase"/>
</dbReference>
<dbReference type="SFLD" id="SFLDS00019">
    <property type="entry name" value="Glutathione_Transferase_(cytos"/>
    <property type="match status" value="1"/>
</dbReference>
<dbReference type="InterPro" id="IPR036249">
    <property type="entry name" value="Thioredoxin-like_sf"/>
</dbReference>
<dbReference type="Gene3D" id="3.40.30.10">
    <property type="entry name" value="Glutaredoxin"/>
    <property type="match status" value="1"/>
</dbReference>
<organism evidence="2 3">
    <name type="scientific">Motilimonas cestriensis</name>
    <dbReference type="NCBI Taxonomy" id="2742685"/>
    <lineage>
        <taxon>Bacteria</taxon>
        <taxon>Pseudomonadati</taxon>
        <taxon>Pseudomonadota</taxon>
        <taxon>Gammaproteobacteria</taxon>
        <taxon>Alteromonadales</taxon>
        <taxon>Alteromonadales genera incertae sedis</taxon>
        <taxon>Motilimonas</taxon>
    </lineage>
</organism>
<dbReference type="SUPFAM" id="SSF52833">
    <property type="entry name" value="Thioredoxin-like"/>
    <property type="match status" value="1"/>
</dbReference>
<name>A0ABS8W732_9GAMM</name>
<proteinExistence type="predicted"/>
<accession>A0ABS8W732</accession>
<dbReference type="SFLD" id="SFLDG00358">
    <property type="entry name" value="Main_(cytGST)"/>
    <property type="match status" value="1"/>
</dbReference>
<protein>
    <submittedName>
        <fullName evidence="2">Glutathione S-transferase</fullName>
    </submittedName>
</protein>
<dbReference type="EMBL" id="JAIMJA010000007">
    <property type="protein sequence ID" value="MCE2594817.1"/>
    <property type="molecule type" value="Genomic_DNA"/>
</dbReference>
<sequence>MTAILYSFRRCPYAMRARLAIAASGQSVSLREIELKHKPEQMLAISPKGTVPVLLLENGDVLEESIDIMHWALNLSDPLKLLPSSPALMQGWIKRNDLEFKGWLDKYKYADRYPEHDEAYYREQACLFIAELEQQLSQTHYILGQQLTMTDLAIAPFIRQFSMVDAKWFANAPYPHLRSWLEQFINSRLFLSVMKKYPTWLNSQESFSFP</sequence>
<dbReference type="InterPro" id="IPR036282">
    <property type="entry name" value="Glutathione-S-Trfase_C_sf"/>
</dbReference>
<feature type="domain" description="GST N-terminal" evidence="1">
    <location>
        <begin position="1"/>
        <end position="80"/>
    </location>
</feature>
<dbReference type="RefSeq" id="WP_233052333.1">
    <property type="nucleotide sequence ID" value="NZ_JAIMJA010000007.1"/>
</dbReference>